<reference evidence="6 7" key="1">
    <citation type="journal article" date="2019" name="Int. J. Syst. Evol. Microbiol.">
        <title>The Global Catalogue of Microorganisms (GCM) 10K type strain sequencing project: providing services to taxonomists for standard genome sequencing and annotation.</title>
        <authorList>
            <consortium name="The Broad Institute Genomics Platform"/>
            <consortium name="The Broad Institute Genome Sequencing Center for Infectious Disease"/>
            <person name="Wu L."/>
            <person name="Ma J."/>
        </authorList>
    </citation>
    <scope>NUCLEOTIDE SEQUENCE [LARGE SCALE GENOMIC DNA]</scope>
    <source>
        <strain evidence="6 7">JCM 12696</strain>
    </source>
</reference>
<evidence type="ECO:0000256" key="4">
    <source>
        <dbReference type="ARBA" id="ARBA00022833"/>
    </source>
</evidence>
<organism evidence="6 7">
    <name type="scientific">Streptomyces hebeiensis</name>
    <dbReference type="NCBI Taxonomy" id="229486"/>
    <lineage>
        <taxon>Bacteria</taxon>
        <taxon>Bacillati</taxon>
        <taxon>Actinomycetota</taxon>
        <taxon>Actinomycetes</taxon>
        <taxon>Kitasatosporales</taxon>
        <taxon>Streptomycetaceae</taxon>
        <taxon>Streptomyces</taxon>
    </lineage>
</organism>
<protein>
    <submittedName>
        <fullName evidence="6">Creatininase family protein</fullName>
    </submittedName>
</protein>
<keyword evidence="3" id="KW-0378">Hydrolase</keyword>
<accession>A0ABN1UUY6</accession>
<keyword evidence="7" id="KW-1185">Reference proteome</keyword>
<dbReference type="InterPro" id="IPR003785">
    <property type="entry name" value="Creatininase/forma_Hydrolase"/>
</dbReference>
<comment type="cofactor">
    <cofactor evidence="1">
        <name>Zn(2+)</name>
        <dbReference type="ChEBI" id="CHEBI:29105"/>
    </cofactor>
</comment>
<evidence type="ECO:0000256" key="2">
    <source>
        <dbReference type="ARBA" id="ARBA00022723"/>
    </source>
</evidence>
<dbReference type="RefSeq" id="WP_344276234.1">
    <property type="nucleotide sequence ID" value="NZ_BAAAKV010000025.1"/>
</dbReference>
<comment type="similarity">
    <text evidence="5">Belongs to the creatininase superfamily.</text>
</comment>
<comment type="caution">
    <text evidence="6">The sequence shown here is derived from an EMBL/GenBank/DDBJ whole genome shotgun (WGS) entry which is preliminary data.</text>
</comment>
<dbReference type="Gene3D" id="3.40.50.10310">
    <property type="entry name" value="Creatininase"/>
    <property type="match status" value="1"/>
</dbReference>
<keyword evidence="4" id="KW-0862">Zinc</keyword>
<dbReference type="PANTHER" id="PTHR35005:SF1">
    <property type="entry name" value="2-AMINO-5-FORMYLAMINO-6-RIBOSYLAMINOPYRIMIDIN-4(3H)-ONE 5'-MONOPHOSPHATE DEFORMYLASE"/>
    <property type="match status" value="1"/>
</dbReference>
<evidence type="ECO:0000256" key="3">
    <source>
        <dbReference type="ARBA" id="ARBA00022801"/>
    </source>
</evidence>
<dbReference type="Pfam" id="PF02633">
    <property type="entry name" value="Creatininase"/>
    <property type="match status" value="1"/>
</dbReference>
<dbReference type="EMBL" id="BAAAKV010000025">
    <property type="protein sequence ID" value="GAA1171873.1"/>
    <property type="molecule type" value="Genomic_DNA"/>
</dbReference>
<sequence length="258" mass="27136">MSELRIERLTSPDIAHAIASGMRTAVLPLGATEQHGAHLPLSVDSDHADRLGVLVAERLGDALVLPTVRIGCSAHHLGFAGTLSLQPETLEAIVADCCASLAAHGFQRVLIFSAHIGNYPLLSEIEANLAPRLSADLDIIAFADSAAILQAWRDAAQRVAGLADHVGGHADIAESSIMLAVQPDVVRNDRATAGFTGSMNDELLARVFTNGLKEVASNGVLGNPRGMSSELGFACLNAVADLLAAHATTRYRPYRPLT</sequence>
<proteinExistence type="inferred from homology"/>
<dbReference type="PANTHER" id="PTHR35005">
    <property type="entry name" value="3-DEHYDRO-SCYLLO-INOSOSE HYDROLASE"/>
    <property type="match status" value="1"/>
</dbReference>
<dbReference type="SUPFAM" id="SSF102215">
    <property type="entry name" value="Creatininase"/>
    <property type="match status" value="1"/>
</dbReference>
<evidence type="ECO:0000256" key="1">
    <source>
        <dbReference type="ARBA" id="ARBA00001947"/>
    </source>
</evidence>
<dbReference type="InterPro" id="IPR024087">
    <property type="entry name" value="Creatininase-like_sf"/>
</dbReference>
<dbReference type="Proteomes" id="UP001501371">
    <property type="component" value="Unassembled WGS sequence"/>
</dbReference>
<evidence type="ECO:0000313" key="6">
    <source>
        <dbReference type="EMBL" id="GAA1171873.1"/>
    </source>
</evidence>
<evidence type="ECO:0000313" key="7">
    <source>
        <dbReference type="Proteomes" id="UP001501371"/>
    </source>
</evidence>
<name>A0ABN1UUY6_9ACTN</name>
<gene>
    <name evidence="6" type="ORF">GCM10009654_31380</name>
</gene>
<evidence type="ECO:0000256" key="5">
    <source>
        <dbReference type="ARBA" id="ARBA00024029"/>
    </source>
</evidence>
<keyword evidence="2" id="KW-0479">Metal-binding</keyword>